<dbReference type="EMBL" id="JAIFRP010000013">
    <property type="protein sequence ID" value="KAK2586354.1"/>
    <property type="molecule type" value="Genomic_DNA"/>
</dbReference>
<dbReference type="AlphaFoldDB" id="A0AAD9VTP2"/>
<dbReference type="SMART" id="SM00651">
    <property type="entry name" value="Sm"/>
    <property type="match status" value="1"/>
</dbReference>
<dbReference type="Proteomes" id="UP001258017">
    <property type="component" value="Unassembled WGS sequence"/>
</dbReference>
<dbReference type="GO" id="GO:0006398">
    <property type="term" value="P:mRNA 3'-end processing by stem-loop binding and cleavage"/>
    <property type="evidence" value="ECO:0007669"/>
    <property type="project" value="TreeGrafter"/>
</dbReference>
<name>A0AAD9VTP2_9HYME</name>
<dbReference type="GO" id="GO:0071209">
    <property type="term" value="F:U7 snRNA binding"/>
    <property type="evidence" value="ECO:0007669"/>
    <property type="project" value="InterPro"/>
</dbReference>
<comment type="caution">
    <text evidence="3">The sequence shown here is derived from an EMBL/GenBank/DDBJ whole genome shotgun (WGS) entry which is preliminary data.</text>
</comment>
<sequence length="242" mass="27675">MAEDESSSTSDESLDAKSEKFDPIKALYSTKLRLPSTSAPTYDNVCMFESRMKNPTRAKKSQTASNVTKTKQYSKQRFFSNQGSGETETTRTTTTTTRGRGRRFKEESNLLTKMPQILGPLGMLYSCMESRIRIKVYTRNARGIRGHVEAYVAAFDKHWNLALEDCFEVWTRKRKRKAPAALGSSLMEETRKREEDKGQEEERDPIVPKVVLKIEGKTETLERHVPQMLLRGEQVAIIIKIN</sequence>
<evidence type="ECO:0000313" key="3">
    <source>
        <dbReference type="EMBL" id="KAK2586354.1"/>
    </source>
</evidence>
<dbReference type="InterPro" id="IPR010920">
    <property type="entry name" value="LSM_dom_sf"/>
</dbReference>
<dbReference type="InterPro" id="IPR034109">
    <property type="entry name" value="Lsm11_M"/>
</dbReference>
<evidence type="ECO:0000313" key="4">
    <source>
        <dbReference type="Proteomes" id="UP001258017"/>
    </source>
</evidence>
<feature type="region of interest" description="Disordered" evidence="1">
    <location>
        <begin position="1"/>
        <end position="20"/>
    </location>
</feature>
<proteinExistence type="predicted"/>
<evidence type="ECO:0000259" key="2">
    <source>
        <dbReference type="SMART" id="SM00651"/>
    </source>
</evidence>
<reference evidence="3" key="2">
    <citation type="journal article" date="2023" name="Commun. Biol.">
        <title>Intrasexual cuticular hydrocarbon dimorphism in a wasp sheds light on hydrocarbon biosynthesis genes in Hymenoptera.</title>
        <authorList>
            <person name="Moris V.C."/>
            <person name="Podsiadlowski L."/>
            <person name="Martin S."/>
            <person name="Oeyen J.P."/>
            <person name="Donath A."/>
            <person name="Petersen M."/>
            <person name="Wilbrandt J."/>
            <person name="Misof B."/>
            <person name="Liedtke D."/>
            <person name="Thamm M."/>
            <person name="Scheiner R."/>
            <person name="Schmitt T."/>
            <person name="Niehuis O."/>
        </authorList>
    </citation>
    <scope>NUCLEOTIDE SEQUENCE</scope>
    <source>
        <strain evidence="3">GBR_01_08_01A</strain>
    </source>
</reference>
<dbReference type="SUPFAM" id="SSF50182">
    <property type="entry name" value="Sm-like ribonucleoproteins"/>
    <property type="match status" value="1"/>
</dbReference>
<gene>
    <name evidence="3" type="ORF">KPH14_010645</name>
</gene>
<organism evidence="3 4">
    <name type="scientific">Odynerus spinipes</name>
    <dbReference type="NCBI Taxonomy" id="1348599"/>
    <lineage>
        <taxon>Eukaryota</taxon>
        <taxon>Metazoa</taxon>
        <taxon>Ecdysozoa</taxon>
        <taxon>Arthropoda</taxon>
        <taxon>Hexapoda</taxon>
        <taxon>Insecta</taxon>
        <taxon>Pterygota</taxon>
        <taxon>Neoptera</taxon>
        <taxon>Endopterygota</taxon>
        <taxon>Hymenoptera</taxon>
        <taxon>Apocrita</taxon>
        <taxon>Aculeata</taxon>
        <taxon>Vespoidea</taxon>
        <taxon>Vespidae</taxon>
        <taxon>Eumeninae</taxon>
        <taxon>Odynerus</taxon>
    </lineage>
</organism>
<feature type="region of interest" description="Disordered" evidence="1">
    <location>
        <begin position="80"/>
        <end position="102"/>
    </location>
</feature>
<protein>
    <recommendedName>
        <fullName evidence="2">Sm domain-containing protein</fullName>
    </recommendedName>
</protein>
<feature type="domain" description="Sm" evidence="2">
    <location>
        <begin position="122"/>
        <end position="240"/>
    </location>
</feature>
<feature type="region of interest" description="Disordered" evidence="1">
    <location>
        <begin position="180"/>
        <end position="203"/>
    </location>
</feature>
<dbReference type="InterPro" id="IPR039267">
    <property type="entry name" value="Lsm11"/>
</dbReference>
<dbReference type="GO" id="GO:0005683">
    <property type="term" value="C:U7 snRNP"/>
    <property type="evidence" value="ECO:0007669"/>
    <property type="project" value="TreeGrafter"/>
</dbReference>
<dbReference type="Gene3D" id="2.30.30.100">
    <property type="match status" value="1"/>
</dbReference>
<dbReference type="InterPro" id="IPR001163">
    <property type="entry name" value="Sm_dom_euk/arc"/>
</dbReference>
<evidence type="ECO:0000256" key="1">
    <source>
        <dbReference type="SAM" id="MobiDB-lite"/>
    </source>
</evidence>
<reference evidence="3" key="1">
    <citation type="submission" date="2021-08" db="EMBL/GenBank/DDBJ databases">
        <authorList>
            <person name="Misof B."/>
            <person name="Oliver O."/>
            <person name="Podsiadlowski L."/>
            <person name="Donath A."/>
            <person name="Peters R."/>
            <person name="Mayer C."/>
            <person name="Rust J."/>
            <person name="Gunkel S."/>
            <person name="Lesny P."/>
            <person name="Martin S."/>
            <person name="Oeyen J.P."/>
            <person name="Petersen M."/>
            <person name="Panagiotis P."/>
            <person name="Wilbrandt J."/>
            <person name="Tanja T."/>
        </authorList>
    </citation>
    <scope>NUCLEOTIDE SEQUENCE</scope>
    <source>
        <strain evidence="3">GBR_01_08_01A</strain>
        <tissue evidence="3">Thorax + abdomen</tissue>
    </source>
</reference>
<feature type="compositionally biased region" description="Low complexity" evidence="1">
    <location>
        <begin position="85"/>
        <end position="98"/>
    </location>
</feature>
<dbReference type="PANTHER" id="PTHR21415:SF1">
    <property type="entry name" value="U7 SNRNA-ASSOCIATED SM-LIKE PROTEIN LSM11"/>
    <property type="match status" value="1"/>
</dbReference>
<keyword evidence="4" id="KW-1185">Reference proteome</keyword>
<dbReference type="CDD" id="cd01739">
    <property type="entry name" value="LSm11_M"/>
    <property type="match status" value="1"/>
</dbReference>
<accession>A0AAD9VTP2</accession>
<dbReference type="PANTHER" id="PTHR21415">
    <property type="entry name" value="U7 SNRNA-ASSOCIATED SM-LIKE PROTEIN LSM11"/>
    <property type="match status" value="1"/>
</dbReference>